<accession>A0A081AGP9</accession>
<comment type="caution">
    <text evidence="1">The sequence shown here is derived from an EMBL/GenBank/DDBJ whole genome shotgun (WGS) entry which is preliminary data.</text>
</comment>
<reference evidence="1 2" key="1">
    <citation type="submission" date="2013-11" db="EMBL/GenBank/DDBJ databases">
        <title>The Genome Sequence of Phytophthora parasitica P1976.</title>
        <authorList>
            <consortium name="The Broad Institute Genomics Platform"/>
            <person name="Russ C."/>
            <person name="Tyler B."/>
            <person name="Panabieres F."/>
            <person name="Shan W."/>
            <person name="Tripathy S."/>
            <person name="Grunwald N."/>
            <person name="Machado M."/>
            <person name="Johnson C.S."/>
            <person name="Walker B."/>
            <person name="Young S."/>
            <person name="Zeng Q."/>
            <person name="Gargeya S."/>
            <person name="Fitzgerald M."/>
            <person name="Haas B."/>
            <person name="Abouelleil A."/>
            <person name="Allen A.W."/>
            <person name="Alvarado L."/>
            <person name="Arachchi H.M."/>
            <person name="Berlin A.M."/>
            <person name="Chapman S.B."/>
            <person name="Gainer-Dewar J."/>
            <person name="Goldberg J."/>
            <person name="Griggs A."/>
            <person name="Gujja S."/>
            <person name="Hansen M."/>
            <person name="Howarth C."/>
            <person name="Imamovic A."/>
            <person name="Ireland A."/>
            <person name="Larimer J."/>
            <person name="McCowan C."/>
            <person name="Murphy C."/>
            <person name="Pearson M."/>
            <person name="Poon T.W."/>
            <person name="Priest M."/>
            <person name="Roberts A."/>
            <person name="Saif S."/>
            <person name="Shea T."/>
            <person name="Sisk P."/>
            <person name="Sykes S."/>
            <person name="Wortman J."/>
            <person name="Nusbaum C."/>
            <person name="Birren B."/>
        </authorList>
    </citation>
    <scope>NUCLEOTIDE SEQUENCE [LARGE SCALE GENOMIC DNA]</scope>
    <source>
        <strain evidence="1 2">P1976</strain>
    </source>
</reference>
<dbReference type="Proteomes" id="UP000028582">
    <property type="component" value="Unassembled WGS sequence"/>
</dbReference>
<evidence type="ECO:0000313" key="2">
    <source>
        <dbReference type="Proteomes" id="UP000028582"/>
    </source>
</evidence>
<dbReference type="AlphaFoldDB" id="A0A081AGP9"/>
<dbReference type="EMBL" id="ANJA01001227">
    <property type="protein sequence ID" value="ETO78060.1"/>
    <property type="molecule type" value="Genomic_DNA"/>
</dbReference>
<organism evidence="1 2">
    <name type="scientific">Phytophthora nicotianae P1976</name>
    <dbReference type="NCBI Taxonomy" id="1317066"/>
    <lineage>
        <taxon>Eukaryota</taxon>
        <taxon>Sar</taxon>
        <taxon>Stramenopiles</taxon>
        <taxon>Oomycota</taxon>
        <taxon>Peronosporomycetes</taxon>
        <taxon>Peronosporales</taxon>
        <taxon>Peronosporaceae</taxon>
        <taxon>Phytophthora</taxon>
    </lineage>
</organism>
<evidence type="ECO:0000313" key="1">
    <source>
        <dbReference type="EMBL" id="ETO78060.1"/>
    </source>
</evidence>
<protein>
    <submittedName>
        <fullName evidence="1">Uncharacterized protein</fullName>
    </submittedName>
</protein>
<name>A0A081AGP9_PHYNI</name>
<proteinExistence type="predicted"/>
<gene>
    <name evidence="1" type="ORF">F444_06844</name>
</gene>
<sequence>MAGSYARGGLATLRCWKWSHEGLVSTRARPTDLPVNNSKQAIPYLRNSKTNGV</sequence>